<evidence type="ECO:0000313" key="4">
    <source>
        <dbReference type="Proteomes" id="UP001597469"/>
    </source>
</evidence>
<evidence type="ECO:0000256" key="2">
    <source>
        <dbReference type="SAM" id="Phobius"/>
    </source>
</evidence>
<dbReference type="RefSeq" id="WP_381527523.1">
    <property type="nucleotide sequence ID" value="NZ_JBHULN010000024.1"/>
</dbReference>
<evidence type="ECO:0000313" key="3">
    <source>
        <dbReference type="EMBL" id="MFD2574139.1"/>
    </source>
</evidence>
<keyword evidence="4" id="KW-1185">Reference proteome</keyword>
<name>A0ABW5MCZ5_9BACT</name>
<sequence>MSQLRPLYPSVSLPPVDTGLGYNSMPVENPTDKEPPRRPDWLIVLIIGLLLLSLLIAWLTDLPNRFVSQTIQEVNVNQLDGFRNTHG</sequence>
<reference evidence="4" key="1">
    <citation type="journal article" date="2019" name="Int. J. Syst. Evol. Microbiol.">
        <title>The Global Catalogue of Microorganisms (GCM) 10K type strain sequencing project: providing services to taxonomists for standard genome sequencing and annotation.</title>
        <authorList>
            <consortium name="The Broad Institute Genomics Platform"/>
            <consortium name="The Broad Institute Genome Sequencing Center for Infectious Disease"/>
            <person name="Wu L."/>
            <person name="Ma J."/>
        </authorList>
    </citation>
    <scope>NUCLEOTIDE SEQUENCE [LARGE SCALE GENOMIC DNA]</scope>
    <source>
        <strain evidence="4">KCTC 42805</strain>
    </source>
</reference>
<accession>A0ABW5MCZ5</accession>
<dbReference type="EMBL" id="JBHULN010000024">
    <property type="protein sequence ID" value="MFD2574139.1"/>
    <property type="molecule type" value="Genomic_DNA"/>
</dbReference>
<feature type="region of interest" description="Disordered" evidence="1">
    <location>
        <begin position="1"/>
        <end position="36"/>
    </location>
</feature>
<keyword evidence="2" id="KW-1133">Transmembrane helix</keyword>
<feature type="transmembrane region" description="Helical" evidence="2">
    <location>
        <begin position="41"/>
        <end position="59"/>
    </location>
</feature>
<evidence type="ECO:0000256" key="1">
    <source>
        <dbReference type="SAM" id="MobiDB-lite"/>
    </source>
</evidence>
<proteinExistence type="predicted"/>
<organism evidence="3 4">
    <name type="scientific">Spirosoma soli</name>
    <dbReference type="NCBI Taxonomy" id="1770529"/>
    <lineage>
        <taxon>Bacteria</taxon>
        <taxon>Pseudomonadati</taxon>
        <taxon>Bacteroidota</taxon>
        <taxon>Cytophagia</taxon>
        <taxon>Cytophagales</taxon>
        <taxon>Cytophagaceae</taxon>
        <taxon>Spirosoma</taxon>
    </lineage>
</organism>
<dbReference type="Proteomes" id="UP001597469">
    <property type="component" value="Unassembled WGS sequence"/>
</dbReference>
<comment type="caution">
    <text evidence="3">The sequence shown here is derived from an EMBL/GenBank/DDBJ whole genome shotgun (WGS) entry which is preliminary data.</text>
</comment>
<gene>
    <name evidence="3" type="ORF">ACFSUS_26115</name>
</gene>
<keyword evidence="2" id="KW-0812">Transmembrane</keyword>
<protein>
    <submittedName>
        <fullName evidence="3">Uncharacterized protein</fullName>
    </submittedName>
</protein>
<keyword evidence="2" id="KW-0472">Membrane</keyword>